<gene>
    <name evidence="1" type="ORF">DZC52_02870</name>
</gene>
<organism evidence="1 2">
    <name type="scientific">Wenzhouxiangella sediminis</name>
    <dbReference type="NCBI Taxonomy" id="1792836"/>
    <lineage>
        <taxon>Bacteria</taxon>
        <taxon>Pseudomonadati</taxon>
        <taxon>Pseudomonadota</taxon>
        <taxon>Gammaproteobacteria</taxon>
        <taxon>Chromatiales</taxon>
        <taxon>Wenzhouxiangellaceae</taxon>
        <taxon>Wenzhouxiangella</taxon>
    </lineage>
</organism>
<reference evidence="1 2" key="1">
    <citation type="submission" date="2018-08" db="EMBL/GenBank/DDBJ databases">
        <title>Wenzhouxiangella salilacus sp. nov., a novel bacterium isolated from a saline lake in Xinjiang Province, China.</title>
        <authorList>
            <person name="Han S."/>
        </authorList>
    </citation>
    <scope>NUCLEOTIDE SEQUENCE [LARGE SCALE GENOMIC DNA]</scope>
    <source>
        <strain evidence="1 2">XDB06</strain>
    </source>
</reference>
<keyword evidence="2" id="KW-1185">Reference proteome</keyword>
<comment type="caution">
    <text evidence="1">The sequence shown here is derived from an EMBL/GenBank/DDBJ whole genome shotgun (WGS) entry which is preliminary data.</text>
</comment>
<name>A0A3E1KBF2_9GAMM</name>
<dbReference type="AlphaFoldDB" id="A0A3E1KBF2"/>
<dbReference type="Proteomes" id="UP000260351">
    <property type="component" value="Unassembled WGS sequence"/>
</dbReference>
<dbReference type="EMBL" id="QUZK01000014">
    <property type="protein sequence ID" value="RFF31950.1"/>
    <property type="molecule type" value="Genomic_DNA"/>
</dbReference>
<evidence type="ECO:0008006" key="3">
    <source>
        <dbReference type="Google" id="ProtNLM"/>
    </source>
</evidence>
<evidence type="ECO:0000313" key="1">
    <source>
        <dbReference type="EMBL" id="RFF31950.1"/>
    </source>
</evidence>
<proteinExistence type="predicted"/>
<accession>A0A3E1KBF2</accession>
<sequence>MRACEPRNLDVRSPQAELVTGRPLPAAPLTRRLDRPDDAAGVWLRADPVGLVPDLAAVWLQPERRFGAGAWSEAISDLLEEEGLALELTASGRGYIALERSPESLFVPPWALAGSSLDHAMPEGDDARRWRRLLNETQVLLQQHRRSADDPAAIPGSLWFWGGGSLPEPEKAVARVQRIVAGDPVLVGLADWLGLPCRAFEEGVEPRPGDLVEWPSRFEASAEANLERLQEFLRVAWRRLRLGRIGELELSGMETVRRFAPRHAWRIWR</sequence>
<protein>
    <recommendedName>
        <fullName evidence="3">Phosphoglycerate mutase</fullName>
    </recommendedName>
</protein>
<evidence type="ECO:0000313" key="2">
    <source>
        <dbReference type="Proteomes" id="UP000260351"/>
    </source>
</evidence>